<dbReference type="RefSeq" id="WP_010157200.1">
    <property type="nucleotide sequence ID" value="NZ_FNKB01000001.1"/>
</dbReference>
<dbReference type="OrthoDB" id="3259391at2"/>
<evidence type="ECO:0008006" key="3">
    <source>
        <dbReference type="Google" id="ProtNLM"/>
    </source>
</evidence>
<dbReference type="Proteomes" id="UP000182690">
    <property type="component" value="Unassembled WGS sequence"/>
</dbReference>
<dbReference type="eggNOG" id="ENOG5030J74">
    <property type="taxonomic scope" value="Bacteria"/>
</dbReference>
<evidence type="ECO:0000313" key="1">
    <source>
        <dbReference type="EMBL" id="SDQ31005.1"/>
    </source>
</evidence>
<accession>A0A1H0ZU53</accession>
<reference evidence="1 2" key="1">
    <citation type="submission" date="2016-10" db="EMBL/GenBank/DDBJ databases">
        <authorList>
            <person name="de Groot N.N."/>
        </authorList>
    </citation>
    <scope>NUCLEOTIDE SEQUENCE [LARGE SCALE GENOMIC DNA]</scope>
    <source>
        <strain evidence="1 2">DSM 22788</strain>
    </source>
</reference>
<gene>
    <name evidence="1" type="ORF">SAMN04488565_2067</name>
</gene>
<dbReference type="AlphaFoldDB" id="A0A1H0ZU53"/>
<evidence type="ECO:0000313" key="2">
    <source>
        <dbReference type="Proteomes" id="UP000182690"/>
    </source>
</evidence>
<name>A0A1H0ZU53_9MICO</name>
<organism evidence="1 2">
    <name type="scientific">Leucobacter chromiiresistens</name>
    <dbReference type="NCBI Taxonomy" id="1079994"/>
    <lineage>
        <taxon>Bacteria</taxon>
        <taxon>Bacillati</taxon>
        <taxon>Actinomycetota</taxon>
        <taxon>Actinomycetes</taxon>
        <taxon>Micrococcales</taxon>
        <taxon>Microbacteriaceae</taxon>
        <taxon>Leucobacter</taxon>
    </lineage>
</organism>
<proteinExistence type="predicted"/>
<protein>
    <recommendedName>
        <fullName evidence="3">Helix-turn-helix domain-containing protein</fullName>
    </recommendedName>
</protein>
<dbReference type="EMBL" id="FNKB01000001">
    <property type="protein sequence ID" value="SDQ31005.1"/>
    <property type="molecule type" value="Genomic_DNA"/>
</dbReference>
<sequence length="211" mass="22249">MSIAHLAPAAADRPRQPAGAARARLLDLVTHLDAERVDSAEALLSTLLAHQHADTRTLTETEVSALARLGVSEEGLRKPDALRATAQGLLADRALAERSATVAEAAELLGVTPARVRQRCAAGTLLAQRRSDGWHLPRFQFPEDREVPGWATVAAAIPHGTPLLFAERVLTSPSPALASDGEELAPFEWLAQGGDPAAAAAAVDDALHRLP</sequence>
<dbReference type="STRING" id="1079994.SAMN04488565_2067"/>